<evidence type="ECO:0000256" key="1">
    <source>
        <dbReference type="SAM" id="Phobius"/>
    </source>
</evidence>
<accession>A0A9D1M0P5</accession>
<evidence type="ECO:0000313" key="3">
    <source>
        <dbReference type="Proteomes" id="UP000824093"/>
    </source>
</evidence>
<dbReference type="AlphaFoldDB" id="A0A9D1M0P5"/>
<reference evidence="2" key="2">
    <citation type="journal article" date="2021" name="PeerJ">
        <title>Extensive microbial diversity within the chicken gut microbiome revealed by metagenomics and culture.</title>
        <authorList>
            <person name="Gilroy R."/>
            <person name="Ravi A."/>
            <person name="Getino M."/>
            <person name="Pursley I."/>
            <person name="Horton D.L."/>
            <person name="Alikhan N.F."/>
            <person name="Baker D."/>
            <person name="Gharbi K."/>
            <person name="Hall N."/>
            <person name="Watson M."/>
            <person name="Adriaenssens E.M."/>
            <person name="Foster-Nyarko E."/>
            <person name="Jarju S."/>
            <person name="Secka A."/>
            <person name="Antonio M."/>
            <person name="Oren A."/>
            <person name="Chaudhuri R.R."/>
            <person name="La Ragione R."/>
            <person name="Hildebrand F."/>
            <person name="Pallen M.J."/>
        </authorList>
    </citation>
    <scope>NUCLEOTIDE SEQUENCE</scope>
    <source>
        <strain evidence="2">CHK195-15760</strain>
    </source>
</reference>
<evidence type="ECO:0000313" key="2">
    <source>
        <dbReference type="EMBL" id="HIU51444.1"/>
    </source>
</evidence>
<reference evidence="2" key="1">
    <citation type="submission" date="2020-10" db="EMBL/GenBank/DDBJ databases">
        <authorList>
            <person name="Gilroy R."/>
        </authorList>
    </citation>
    <scope>NUCLEOTIDE SEQUENCE</scope>
    <source>
        <strain evidence="2">CHK195-15760</strain>
    </source>
</reference>
<protein>
    <submittedName>
        <fullName evidence="2">Uncharacterized protein</fullName>
    </submittedName>
</protein>
<comment type="caution">
    <text evidence="2">The sequence shown here is derived from an EMBL/GenBank/DDBJ whole genome shotgun (WGS) entry which is preliminary data.</text>
</comment>
<sequence>MVKVSEKHIKKEIIIFIIAIIFILTNLVFILWQNFNKNQEEALPKYEYKAFVPTFQNNYDFTHDMAYSNKIYYKKINSYDEYSKIKERWNNIIEMSEEDFKENFMMITAIENVSMEGLTVDKIEADSKTLYISLIHYEDGVNYDENETCISYKISRELERENISVTRNFRENEKV</sequence>
<keyword evidence="1" id="KW-1133">Transmembrane helix</keyword>
<organism evidence="2 3">
    <name type="scientific">Candidatus Merdicola faecigallinarum</name>
    <dbReference type="NCBI Taxonomy" id="2840862"/>
    <lineage>
        <taxon>Bacteria</taxon>
        <taxon>Bacillati</taxon>
        <taxon>Bacillota</taxon>
        <taxon>Clostridia</taxon>
        <taxon>Candidatus Merdicola</taxon>
    </lineage>
</organism>
<dbReference type="Proteomes" id="UP000824093">
    <property type="component" value="Unassembled WGS sequence"/>
</dbReference>
<dbReference type="EMBL" id="DVNH01000017">
    <property type="protein sequence ID" value="HIU51444.1"/>
    <property type="molecule type" value="Genomic_DNA"/>
</dbReference>
<proteinExistence type="predicted"/>
<feature type="transmembrane region" description="Helical" evidence="1">
    <location>
        <begin position="12"/>
        <end position="32"/>
    </location>
</feature>
<gene>
    <name evidence="2" type="ORF">IAB70_02290</name>
</gene>
<name>A0A9D1M0P5_9FIRM</name>
<keyword evidence="1" id="KW-0472">Membrane</keyword>
<keyword evidence="1" id="KW-0812">Transmembrane</keyword>